<dbReference type="SUPFAM" id="SSF54909">
    <property type="entry name" value="Dimeric alpha+beta barrel"/>
    <property type="match status" value="1"/>
</dbReference>
<evidence type="ECO:0000313" key="1">
    <source>
        <dbReference type="EMBL" id="CAA9561144.1"/>
    </source>
</evidence>
<dbReference type="AlphaFoldDB" id="A0A6J4UXJ5"/>
<name>A0A6J4UXJ5_9BACT</name>
<dbReference type="EMBL" id="CADCWK010000173">
    <property type="protein sequence ID" value="CAA9561144.1"/>
    <property type="molecule type" value="Genomic_DNA"/>
</dbReference>
<dbReference type="Gene3D" id="3.30.70.100">
    <property type="match status" value="1"/>
</dbReference>
<protein>
    <recommendedName>
        <fullName evidence="2">ABM domain-containing protein</fullName>
    </recommendedName>
</protein>
<reference evidence="1" key="1">
    <citation type="submission" date="2020-02" db="EMBL/GenBank/DDBJ databases">
        <authorList>
            <person name="Meier V. D."/>
        </authorList>
    </citation>
    <scope>NUCLEOTIDE SEQUENCE</scope>
    <source>
        <strain evidence="1">AVDCRST_MAG33</strain>
    </source>
</reference>
<organism evidence="1">
    <name type="scientific">uncultured Thermomicrobiales bacterium</name>
    <dbReference type="NCBI Taxonomy" id="1645740"/>
    <lineage>
        <taxon>Bacteria</taxon>
        <taxon>Pseudomonadati</taxon>
        <taxon>Thermomicrobiota</taxon>
        <taxon>Thermomicrobia</taxon>
        <taxon>Thermomicrobiales</taxon>
        <taxon>environmental samples</taxon>
    </lineage>
</organism>
<accession>A0A6J4UXJ5</accession>
<gene>
    <name evidence="1" type="ORF">AVDCRST_MAG33-1679</name>
</gene>
<sequence length="100" mass="11286">MYVRMTTNTIERGKAADLRQVIQEMTLHREQGGYVPVEWLTSMTGRPDELVSVQRYERLADYEAGLERIAGDPVYVALLGRLKDCTVPGVGDIQLLRTFG</sequence>
<dbReference type="InterPro" id="IPR011008">
    <property type="entry name" value="Dimeric_a/b-barrel"/>
</dbReference>
<proteinExistence type="predicted"/>
<evidence type="ECO:0008006" key="2">
    <source>
        <dbReference type="Google" id="ProtNLM"/>
    </source>
</evidence>